<evidence type="ECO:0000313" key="5">
    <source>
        <dbReference type="Proteomes" id="UP000051870"/>
    </source>
</evidence>
<feature type="transmembrane region" description="Helical" evidence="1">
    <location>
        <begin position="299"/>
        <end position="318"/>
    </location>
</feature>
<keyword evidence="1" id="KW-0472">Membrane</keyword>
<dbReference type="InterPro" id="IPR006201">
    <property type="entry name" value="Neur_channel"/>
</dbReference>
<organism evidence="4 5">
    <name type="scientific">Shimia thalassica</name>
    <dbReference type="NCBI Taxonomy" id="1715693"/>
    <lineage>
        <taxon>Bacteria</taxon>
        <taxon>Pseudomonadati</taxon>
        <taxon>Pseudomonadota</taxon>
        <taxon>Alphaproteobacteria</taxon>
        <taxon>Rhodobacterales</taxon>
        <taxon>Roseobacteraceae</taxon>
    </lineage>
</organism>
<gene>
    <name evidence="4" type="primary">glvI</name>
    <name evidence="4" type="ORF">PH7735_01625</name>
</gene>
<keyword evidence="5" id="KW-1185">Reference proteome</keyword>
<dbReference type="GO" id="GO:0016020">
    <property type="term" value="C:membrane"/>
    <property type="evidence" value="ECO:0007669"/>
    <property type="project" value="InterPro"/>
</dbReference>
<proteinExistence type="predicted"/>
<accession>A0A0P1I6L3</accession>
<keyword evidence="2" id="KW-0732">Signal</keyword>
<dbReference type="GO" id="GO:0005230">
    <property type="term" value="F:extracellular ligand-gated monoatomic ion channel activity"/>
    <property type="evidence" value="ECO:0007669"/>
    <property type="project" value="InterPro"/>
</dbReference>
<dbReference type="SUPFAM" id="SSF63712">
    <property type="entry name" value="Nicotinic receptor ligand binding domain-like"/>
    <property type="match status" value="1"/>
</dbReference>
<name>A0A0P1I6L3_9RHOB</name>
<dbReference type="Gene3D" id="2.70.170.10">
    <property type="entry name" value="Neurotransmitter-gated ion-channel ligand-binding domain"/>
    <property type="match status" value="1"/>
</dbReference>
<dbReference type="Pfam" id="PF02931">
    <property type="entry name" value="Neur_chan_LBD"/>
    <property type="match status" value="1"/>
</dbReference>
<feature type="signal peptide" evidence="2">
    <location>
        <begin position="1"/>
        <end position="31"/>
    </location>
</feature>
<sequence length="359" mass="40966">MLPFTSRLSASLALLIYAALAVLALSPSGHAMGFGENGSWEPYYIPDQPQTVGVGIKVDQITSIDQQSENFGIVGTIILKFSDPRLTYEVQGNQVPLRTMPLDSFIKIAREKQVNLPSFILSNQQGRRFVQQDMIVHHANGDILYHERFTATLQAPHFNFRRYPFDKQKFFIEVQALLPDTHFKLTPIEDLSGLGDMLGEEEWIPHNPKLEAITVQGPTGLDTSQVQLSFEANRHIQFYALRILLPLLIILFVSWATFFLEEYRRRVDMANANLLVFVAFNFAISTTLPRLGYLTFLDSLLVGMFVITGSMVLVNIALRRLKLNGREVLAKKIDRYLVIWVYPLTYAGFLFWAIRFYLL</sequence>
<evidence type="ECO:0000259" key="3">
    <source>
        <dbReference type="Pfam" id="PF02931"/>
    </source>
</evidence>
<dbReference type="RefSeq" id="WP_058310734.1">
    <property type="nucleotide sequence ID" value="NZ_CYTW01000001.1"/>
</dbReference>
<feature type="transmembrane region" description="Helical" evidence="1">
    <location>
        <begin position="239"/>
        <end position="260"/>
    </location>
</feature>
<dbReference type="InterPro" id="IPR038050">
    <property type="entry name" value="Neuro_actylchol_rec"/>
</dbReference>
<feature type="chain" id="PRO_5006064941" evidence="2">
    <location>
        <begin position="32"/>
        <end position="359"/>
    </location>
</feature>
<dbReference type="PANTHER" id="PTHR18945">
    <property type="entry name" value="NEUROTRANSMITTER GATED ION CHANNEL"/>
    <property type="match status" value="1"/>
</dbReference>
<dbReference type="InterPro" id="IPR036734">
    <property type="entry name" value="Neur_chan_lig-bd_sf"/>
</dbReference>
<dbReference type="InterPro" id="IPR006202">
    <property type="entry name" value="Neur_chan_lig-bd"/>
</dbReference>
<keyword evidence="1" id="KW-0812">Transmembrane</keyword>
<dbReference type="Proteomes" id="UP000051870">
    <property type="component" value="Unassembled WGS sequence"/>
</dbReference>
<dbReference type="GO" id="GO:0004888">
    <property type="term" value="F:transmembrane signaling receptor activity"/>
    <property type="evidence" value="ECO:0007669"/>
    <property type="project" value="InterPro"/>
</dbReference>
<dbReference type="EMBL" id="CYTW01000001">
    <property type="protein sequence ID" value="CUJ93516.1"/>
    <property type="molecule type" value="Genomic_DNA"/>
</dbReference>
<dbReference type="GeneID" id="83880676"/>
<protein>
    <submittedName>
        <fullName evidence="4">Ligand-gated ion channel</fullName>
    </submittedName>
</protein>
<dbReference type="AlphaFoldDB" id="A0A0P1I6L3"/>
<keyword evidence="1" id="KW-1133">Transmembrane helix</keyword>
<dbReference type="Gene3D" id="1.20.58.390">
    <property type="entry name" value="Neurotransmitter-gated ion-channel transmembrane domain"/>
    <property type="match status" value="1"/>
</dbReference>
<evidence type="ECO:0000256" key="2">
    <source>
        <dbReference type="SAM" id="SignalP"/>
    </source>
</evidence>
<evidence type="ECO:0000256" key="1">
    <source>
        <dbReference type="SAM" id="Phobius"/>
    </source>
</evidence>
<reference evidence="5" key="1">
    <citation type="submission" date="2015-09" db="EMBL/GenBank/DDBJ databases">
        <authorList>
            <person name="Rodrigo-Torres Lidia"/>
            <person name="Arahal R.David."/>
        </authorList>
    </citation>
    <scope>NUCLEOTIDE SEQUENCE [LARGE SCALE GENOMIC DNA]</scope>
    <source>
        <strain evidence="5">CECT 7735</strain>
    </source>
</reference>
<evidence type="ECO:0000313" key="4">
    <source>
        <dbReference type="EMBL" id="CUJ93516.1"/>
    </source>
</evidence>
<feature type="domain" description="Neurotransmitter-gated ion-channel ligand-binding" evidence="3">
    <location>
        <begin position="41"/>
        <end position="173"/>
    </location>
</feature>
<dbReference type="STRING" id="1715693.PH7735_01625"/>
<feature type="transmembrane region" description="Helical" evidence="1">
    <location>
        <begin position="272"/>
        <end position="293"/>
    </location>
</feature>
<feature type="transmembrane region" description="Helical" evidence="1">
    <location>
        <begin position="339"/>
        <end position="358"/>
    </location>
</feature>